<accession>A0A1C4BN96</accession>
<dbReference type="GO" id="GO:0000166">
    <property type="term" value="F:nucleotide binding"/>
    <property type="evidence" value="ECO:0007669"/>
    <property type="project" value="InterPro"/>
</dbReference>
<proteinExistence type="inferred from homology"/>
<dbReference type="Pfam" id="PF01408">
    <property type="entry name" value="GFO_IDH_MocA"/>
    <property type="match status" value="1"/>
</dbReference>
<dbReference type="OrthoDB" id="9815825at2"/>
<name>A0A1C4BN96_9LACO</name>
<reference evidence="5" key="1">
    <citation type="submission" date="2016-08" db="EMBL/GenBank/DDBJ databases">
        <authorList>
            <person name="Varghese N."/>
            <person name="Submissions Spin"/>
        </authorList>
    </citation>
    <scope>NUCLEOTIDE SEQUENCE [LARGE SCALE GENOMIC DNA]</scope>
    <source>
        <strain evidence="5">R-53094</strain>
    </source>
</reference>
<dbReference type="Proteomes" id="UP000199268">
    <property type="component" value="Unassembled WGS sequence"/>
</dbReference>
<comment type="similarity">
    <text evidence="1">Belongs to the Gfo/Idh/MocA family.</text>
</comment>
<evidence type="ECO:0000256" key="1">
    <source>
        <dbReference type="ARBA" id="ARBA00010928"/>
    </source>
</evidence>
<dbReference type="Gene3D" id="3.30.360.10">
    <property type="entry name" value="Dihydrodipicolinate Reductase, domain 2"/>
    <property type="match status" value="1"/>
</dbReference>
<evidence type="ECO:0000313" key="4">
    <source>
        <dbReference type="EMBL" id="SCC08290.1"/>
    </source>
</evidence>
<dbReference type="STRING" id="1505725.GA0061074_11327"/>
<dbReference type="SUPFAM" id="SSF51735">
    <property type="entry name" value="NAD(P)-binding Rossmann-fold domains"/>
    <property type="match status" value="1"/>
</dbReference>
<protein>
    <submittedName>
        <fullName evidence="4">Predicted dehydrogenase</fullName>
    </submittedName>
</protein>
<dbReference type="InterPro" id="IPR004104">
    <property type="entry name" value="Gfo/Idh/MocA-like_OxRdtase_C"/>
</dbReference>
<dbReference type="Gene3D" id="3.40.50.720">
    <property type="entry name" value="NAD(P)-binding Rossmann-like Domain"/>
    <property type="match status" value="1"/>
</dbReference>
<dbReference type="RefSeq" id="WP_092463485.1">
    <property type="nucleotide sequence ID" value="NZ_BJEE01000003.1"/>
</dbReference>
<keyword evidence="5" id="KW-1185">Reference proteome</keyword>
<sequence length="351" mass="39706">MLNIAYVGFGKSTNRYHIPYVQQRPDKFHIRRVVAPHINKRPDDRAKLEANGTIFSTDIQDIIADDKLDLVVVVTPAPTHFAVAKELLSAGKNVLTDKPVVATVKEVKELIDLATQNNAFFMPFQNRRFDSDFLTLQHVLKTGYVGRPIELELHMDHYRPNDAKQSGGVMDTTWFDHGAHLVDQMVSLFGKPQHVAYDLRVVRDLTATLSDQFEVNLFYKDAFKATIQSSEITTVHYPKWILHGTKGSYIKYNIDQQEYDLKTGIMPGDTGFGIDAPQDYGKVTYYNQNNDRIEKVIPTITGDYGRVYDAVYETLVNQQEKLVSNEQLLTTISILEAGAAAPSPHIVNFDN</sequence>
<dbReference type="InterPro" id="IPR036291">
    <property type="entry name" value="NAD(P)-bd_dom_sf"/>
</dbReference>
<dbReference type="InterPro" id="IPR000683">
    <property type="entry name" value="Gfo/Idh/MocA-like_OxRdtase_N"/>
</dbReference>
<evidence type="ECO:0000259" key="3">
    <source>
        <dbReference type="Pfam" id="PF02894"/>
    </source>
</evidence>
<gene>
    <name evidence="4" type="ORF">GA0061074_11327</name>
</gene>
<dbReference type="InterPro" id="IPR051317">
    <property type="entry name" value="Gfo/Idh/MocA_oxidoreduct"/>
</dbReference>
<dbReference type="AlphaFoldDB" id="A0A1C4BN96"/>
<dbReference type="PANTHER" id="PTHR43708">
    <property type="entry name" value="CONSERVED EXPRESSED OXIDOREDUCTASE (EUROFUNG)"/>
    <property type="match status" value="1"/>
</dbReference>
<dbReference type="Pfam" id="PF02894">
    <property type="entry name" value="GFO_IDH_MocA_C"/>
    <property type="match status" value="1"/>
</dbReference>
<feature type="domain" description="Gfo/Idh/MocA-like oxidoreductase N-terminal" evidence="2">
    <location>
        <begin position="2"/>
        <end position="122"/>
    </location>
</feature>
<organism evidence="4 5">
    <name type="scientific">Weissella bombi</name>
    <dbReference type="NCBI Taxonomy" id="1505725"/>
    <lineage>
        <taxon>Bacteria</taxon>
        <taxon>Bacillati</taxon>
        <taxon>Bacillota</taxon>
        <taxon>Bacilli</taxon>
        <taxon>Lactobacillales</taxon>
        <taxon>Lactobacillaceae</taxon>
        <taxon>Weissella</taxon>
    </lineage>
</organism>
<dbReference type="PANTHER" id="PTHR43708:SF7">
    <property type="entry name" value="OXIDOREDUCTASE"/>
    <property type="match status" value="1"/>
</dbReference>
<feature type="domain" description="Gfo/Idh/MocA-like oxidoreductase C-terminal" evidence="3">
    <location>
        <begin position="140"/>
        <end position="340"/>
    </location>
</feature>
<evidence type="ECO:0000313" key="5">
    <source>
        <dbReference type="Proteomes" id="UP000199268"/>
    </source>
</evidence>
<dbReference type="EMBL" id="FMAO01000013">
    <property type="protein sequence ID" value="SCC08290.1"/>
    <property type="molecule type" value="Genomic_DNA"/>
</dbReference>
<evidence type="ECO:0000259" key="2">
    <source>
        <dbReference type="Pfam" id="PF01408"/>
    </source>
</evidence>